<reference evidence="2 3" key="1">
    <citation type="submission" date="2016-07" db="EMBL/GenBank/DDBJ databases">
        <title>High microdiversification within the ubiquitous acI lineage of Actinobacteria.</title>
        <authorList>
            <person name="Neuenschwander S.M."/>
            <person name="Salcher M."/>
            <person name="Ghai R."/>
            <person name="Pernthaler J."/>
        </authorList>
    </citation>
    <scope>NUCLEOTIDE SEQUENCE [LARGE SCALE GENOMIC DNA]</scope>
    <source>
        <strain evidence="2">MMS-21-160</strain>
    </source>
</reference>
<keyword evidence="1" id="KW-1133">Transmembrane helix</keyword>
<dbReference type="AlphaFoldDB" id="A0A249K877"/>
<protein>
    <recommendedName>
        <fullName evidence="4">Pilus assembly protein</fullName>
    </recommendedName>
</protein>
<dbReference type="EMBL" id="CP016771">
    <property type="protein sequence ID" value="ASY13000.1"/>
    <property type="molecule type" value="Genomic_DNA"/>
</dbReference>
<gene>
    <name evidence="2" type="ORF">B1s21160_01300</name>
</gene>
<dbReference type="RefSeq" id="WP_095672080.1">
    <property type="nucleotide sequence ID" value="NZ_CP016771.1"/>
</dbReference>
<evidence type="ECO:0000313" key="3">
    <source>
        <dbReference type="Proteomes" id="UP000217171"/>
    </source>
</evidence>
<dbReference type="OrthoDB" id="4869494at2"/>
<accession>A0A249K877</accession>
<keyword evidence="1" id="KW-0812">Transmembrane</keyword>
<sequence length="132" mass="14676">MKVIKYLNSSSSGSAVAEFLIFTLPFFTAFLLLITSIQFKSMAMAESSNLARQVIRAFITSPNEQLAQQRAFQVVEIYKSKQSDSAQLARPITVEITCSDHPCFKAGNLVTATITIGRDQKSSATEYVDLWR</sequence>
<evidence type="ECO:0000256" key="1">
    <source>
        <dbReference type="SAM" id="Phobius"/>
    </source>
</evidence>
<feature type="transmembrane region" description="Helical" evidence="1">
    <location>
        <begin position="15"/>
        <end position="34"/>
    </location>
</feature>
<dbReference type="Proteomes" id="UP000217171">
    <property type="component" value="Chromosome"/>
</dbReference>
<proteinExistence type="predicted"/>
<keyword evidence="1" id="KW-0472">Membrane</keyword>
<dbReference type="KEGG" id="nhi:B1s21160_01300"/>
<name>A0A249K877_9ACTN</name>
<evidence type="ECO:0000313" key="2">
    <source>
        <dbReference type="EMBL" id="ASY13000.1"/>
    </source>
</evidence>
<evidence type="ECO:0008006" key="4">
    <source>
        <dbReference type="Google" id="ProtNLM"/>
    </source>
</evidence>
<keyword evidence="3" id="KW-1185">Reference proteome</keyword>
<organism evidence="2 3">
    <name type="scientific">Candidatus Nanopelagicus hibericus</name>
    <dbReference type="NCBI Taxonomy" id="1884915"/>
    <lineage>
        <taxon>Bacteria</taxon>
        <taxon>Bacillati</taxon>
        <taxon>Actinomycetota</taxon>
        <taxon>Actinomycetes</taxon>
        <taxon>Candidatus Nanopelagicales</taxon>
        <taxon>Candidatus Nanopelagicaceae</taxon>
        <taxon>Candidatus Nanopelagicus</taxon>
    </lineage>
</organism>